<dbReference type="AlphaFoldDB" id="A0A381VMY1"/>
<comment type="similarity">
    <text evidence="2">Belongs to the metallo-dependent hydrolases superfamily. Hydantoinase/dihydropyrimidinase family.</text>
</comment>
<dbReference type="InterPro" id="IPR011059">
    <property type="entry name" value="Metal-dep_hydrolase_composite"/>
</dbReference>
<dbReference type="Gene3D" id="2.30.40.10">
    <property type="entry name" value="Urease, subunit C, domain 1"/>
    <property type="match status" value="1"/>
</dbReference>
<dbReference type="InterPro" id="IPR006680">
    <property type="entry name" value="Amidohydro-rel"/>
</dbReference>
<evidence type="ECO:0000259" key="3">
    <source>
        <dbReference type="Pfam" id="PF01979"/>
    </source>
</evidence>
<dbReference type="InterPro" id="IPR050378">
    <property type="entry name" value="Metallo-dep_Hydrolases_sf"/>
</dbReference>
<dbReference type="GO" id="GO:0005829">
    <property type="term" value="C:cytosol"/>
    <property type="evidence" value="ECO:0007669"/>
    <property type="project" value="TreeGrafter"/>
</dbReference>
<dbReference type="Gene3D" id="3.20.20.140">
    <property type="entry name" value="Metal-dependent hydrolases"/>
    <property type="match status" value="1"/>
</dbReference>
<evidence type="ECO:0000256" key="1">
    <source>
        <dbReference type="ARBA" id="ARBA00001947"/>
    </source>
</evidence>
<dbReference type="EMBL" id="UINC01009285">
    <property type="protein sequence ID" value="SVA41670.1"/>
    <property type="molecule type" value="Genomic_DNA"/>
</dbReference>
<dbReference type="InterPro" id="IPR032466">
    <property type="entry name" value="Metal_Hydrolase"/>
</dbReference>
<reference evidence="4" key="1">
    <citation type="submission" date="2018-05" db="EMBL/GenBank/DDBJ databases">
        <authorList>
            <person name="Lanie J.A."/>
            <person name="Ng W.-L."/>
            <person name="Kazmierczak K.M."/>
            <person name="Andrzejewski T.M."/>
            <person name="Davidsen T.M."/>
            <person name="Wayne K.J."/>
            <person name="Tettelin H."/>
            <person name="Glass J.I."/>
            <person name="Rusch D."/>
            <person name="Podicherti R."/>
            <person name="Tsui H.-C.T."/>
            <person name="Winkler M.E."/>
        </authorList>
    </citation>
    <scope>NUCLEOTIDE SEQUENCE</scope>
</reference>
<dbReference type="FunFam" id="3.20.20.140:FF:000174">
    <property type="entry name" value="Dihydropyrimidinase-related protein 2"/>
    <property type="match status" value="1"/>
</dbReference>
<proteinExistence type="inferred from homology"/>
<dbReference type="PANTHER" id="PTHR11647:SF1">
    <property type="entry name" value="COLLAPSIN RESPONSE MEDIATOR PROTEIN"/>
    <property type="match status" value="1"/>
</dbReference>
<protein>
    <recommendedName>
        <fullName evidence="3">Amidohydrolase-related domain-containing protein</fullName>
    </recommendedName>
</protein>
<dbReference type="PANTHER" id="PTHR11647">
    <property type="entry name" value="HYDRANTOINASE/DIHYDROPYRIMIDINASE FAMILY MEMBER"/>
    <property type="match status" value="1"/>
</dbReference>
<organism evidence="4">
    <name type="scientific">marine metagenome</name>
    <dbReference type="NCBI Taxonomy" id="408172"/>
    <lineage>
        <taxon>unclassified sequences</taxon>
        <taxon>metagenomes</taxon>
        <taxon>ecological metagenomes</taxon>
    </lineage>
</organism>
<dbReference type="SUPFAM" id="SSF51556">
    <property type="entry name" value="Metallo-dependent hydrolases"/>
    <property type="match status" value="1"/>
</dbReference>
<feature type="domain" description="Amidohydrolase-related" evidence="3">
    <location>
        <begin position="52"/>
        <end position="440"/>
    </location>
</feature>
<gene>
    <name evidence="4" type="ORF">METZ01_LOCUS94524</name>
</gene>
<dbReference type="GO" id="GO:0016812">
    <property type="term" value="F:hydrolase activity, acting on carbon-nitrogen (but not peptide) bonds, in cyclic amides"/>
    <property type="evidence" value="ECO:0007669"/>
    <property type="project" value="TreeGrafter"/>
</dbReference>
<sequence>MHDLLIHGGTVVSPAGAGNLDVLIDDGKITAITTKSKDLPEASRSIDATGKIVVPGGVEPHAHIGGPRQPERSGALAVSKAAIFGGTTTVLDFATQIPGHDLYHAVEEAEERWAGNAFTDYAYHPILTHGAGIDSIRQIPELVTEGIASFKIFTTSIRPPSPQMQNNHTDFGRLSEIMDQVQESGAMLLVHSEDDEMVHYNYDRLRETDEWEWWNMHRIHTKQSEDVSFRRVTRLAELKGCPVYFVHVSASEGVSEVARCRSLGMPVYGETLHNYMSFSAEDYRQDNGMKFHTYPSLKGESDCQALWEGMLDGTLSTVATDLVSTTWEEKIKFRTVADVTGGHNGIETRVGIAYTEGVVKRGMSLERFVDITSTNAAKIMGLYPQKGILSPGSDADVTIIDPAFDKTLTMEDLHLEDYSIWEGWHVNGWPTTTILRGEVVIEDGELTGDGQKGKYVKRCISGEIVKSPVC</sequence>
<evidence type="ECO:0000313" key="4">
    <source>
        <dbReference type="EMBL" id="SVA41670.1"/>
    </source>
</evidence>
<dbReference type="Pfam" id="PF01979">
    <property type="entry name" value="Amidohydro_1"/>
    <property type="match status" value="1"/>
</dbReference>
<name>A0A381VMY1_9ZZZZ</name>
<comment type="cofactor">
    <cofactor evidence="1">
        <name>Zn(2+)</name>
        <dbReference type="ChEBI" id="CHEBI:29105"/>
    </cofactor>
</comment>
<evidence type="ECO:0000256" key="2">
    <source>
        <dbReference type="ARBA" id="ARBA00008829"/>
    </source>
</evidence>
<accession>A0A381VMY1</accession>
<dbReference type="SUPFAM" id="SSF51338">
    <property type="entry name" value="Composite domain of metallo-dependent hydrolases"/>
    <property type="match status" value="2"/>
</dbReference>